<dbReference type="GO" id="GO:0036064">
    <property type="term" value="C:ciliary basal body"/>
    <property type="evidence" value="ECO:0007669"/>
    <property type="project" value="TreeGrafter"/>
</dbReference>
<dbReference type="AlphaFoldDB" id="U6M7E8"/>
<dbReference type="Pfam" id="PF03133">
    <property type="entry name" value="TTL"/>
    <property type="match status" value="1"/>
</dbReference>
<dbReference type="RefSeq" id="XP_013336772.1">
    <property type="nucleotide sequence ID" value="XM_013481318.1"/>
</dbReference>
<feature type="compositionally biased region" description="Low complexity" evidence="4">
    <location>
        <begin position="338"/>
        <end position="350"/>
    </location>
</feature>
<dbReference type="PANTHER" id="PTHR12241:SF147">
    <property type="entry name" value="TUBULIN POLYGLUTAMYLASE TTLL7"/>
    <property type="match status" value="1"/>
</dbReference>
<evidence type="ECO:0000256" key="1">
    <source>
        <dbReference type="ARBA" id="ARBA00022598"/>
    </source>
</evidence>
<reference evidence="5" key="2">
    <citation type="submission" date="2013-10" db="EMBL/GenBank/DDBJ databases">
        <authorList>
            <person name="Aslett M."/>
        </authorList>
    </citation>
    <scope>NUCLEOTIDE SEQUENCE [LARGE SCALE GENOMIC DNA]</scope>
    <source>
        <strain evidence="5">Weybridge</strain>
    </source>
</reference>
<dbReference type="OrthoDB" id="202825at2759"/>
<dbReference type="SUPFAM" id="SSF56059">
    <property type="entry name" value="Glutathione synthetase ATP-binding domain-like"/>
    <property type="match status" value="1"/>
</dbReference>
<feature type="region of interest" description="Disordered" evidence="4">
    <location>
        <begin position="523"/>
        <end position="571"/>
    </location>
</feature>
<keyword evidence="6" id="KW-1185">Reference proteome</keyword>
<dbReference type="GO" id="GO:0005524">
    <property type="term" value="F:ATP binding"/>
    <property type="evidence" value="ECO:0007669"/>
    <property type="project" value="UniProtKB-KW"/>
</dbReference>
<accession>U6M7E8</accession>
<dbReference type="InterPro" id="IPR004344">
    <property type="entry name" value="TTL/TTLL_fam"/>
</dbReference>
<sequence>METVQTHIVIDNISAGTTNAGCETEHRQMLQLSIVTDKLMNCFCSEVQLFLHKEGLGRDVELLKEKICSMLVKTIIGIQPSLAHIYASCHSEDETDGMCFELFGVDVLLDHKLQPWLIEVNHSPSFATDSALDKKVKFEVIKDALHLVGLSSKNRKRFNAAQKSVLERNLKLRSSSELKQSRMQEREQVKAELAVQRTKWEEKHLGGYTRIYPTPDCETKYKHLFEAAQEIWANTTGVLRCRPLFDSLRKKREKNYSAAADTAPPQQTASVQAPQARDECKNEPVYRYTSDQRNFRDKQQFNKNVVPKAPLRSNSTATAPLGRMKGKSSPRPCFESEQQQLQQQQKHQQQPKNLISDAQTVSGDVRLPASVPAGSPVSLSSFCNNALINKQNEEAHVYANCKAETAPSQASTEEPCETADTSKTFSISLGSSSGSSTLLSSVSKLSSSSSSSGMQINLPPERLKELHTCVQRGDGRRRVKSEVYRQQEVYGQRAGNRGLPLNLTRVDVSFTARPELQCNKTVNRKHSPRVPLPASQQQAKKSSAACSSPKKHNMTQKSKLKTKNGSKIARN</sequence>
<evidence type="ECO:0000313" key="6">
    <source>
        <dbReference type="Proteomes" id="UP000030763"/>
    </source>
</evidence>
<keyword evidence="1" id="KW-0436">Ligase</keyword>
<keyword evidence="2" id="KW-0547">Nucleotide-binding</keyword>
<feature type="compositionally biased region" description="Low complexity" evidence="4">
    <location>
        <begin position="430"/>
        <end position="453"/>
    </location>
</feature>
<dbReference type="VEuPathDB" id="ToxoDB:EMWEY_00027770"/>
<dbReference type="Proteomes" id="UP000030763">
    <property type="component" value="Unassembled WGS sequence"/>
</dbReference>
<reference evidence="5" key="1">
    <citation type="submission" date="2013-10" db="EMBL/GenBank/DDBJ databases">
        <title>Genomic analysis of the causative agents of coccidiosis in chickens.</title>
        <authorList>
            <person name="Reid A.J."/>
            <person name="Blake D."/>
            <person name="Billington K."/>
            <person name="Browne H."/>
            <person name="Dunn M."/>
            <person name="Hung S."/>
            <person name="Kawahara F."/>
            <person name="Miranda-Saavedra D."/>
            <person name="Mourier T."/>
            <person name="Nagra H."/>
            <person name="Otto T.D."/>
            <person name="Rawlings N."/>
            <person name="Sanchez A."/>
            <person name="Sanders M."/>
            <person name="Subramaniam C."/>
            <person name="Tay Y."/>
            <person name="Dear P."/>
            <person name="Doerig C."/>
            <person name="Gruber A."/>
            <person name="Parkinson J."/>
            <person name="Shirley M."/>
            <person name="Wan K.L."/>
            <person name="Berriman M."/>
            <person name="Tomley F."/>
            <person name="Pain A."/>
        </authorList>
    </citation>
    <scope>NUCLEOTIDE SEQUENCE [LARGE SCALE GENOMIC DNA]</scope>
    <source>
        <strain evidence="5">Weybridge</strain>
    </source>
</reference>
<feature type="region of interest" description="Disordered" evidence="4">
    <location>
        <begin position="256"/>
        <end position="352"/>
    </location>
</feature>
<evidence type="ECO:0000256" key="3">
    <source>
        <dbReference type="ARBA" id="ARBA00022840"/>
    </source>
</evidence>
<evidence type="ECO:0000313" key="5">
    <source>
        <dbReference type="EMBL" id="CDJ60127.1"/>
    </source>
</evidence>
<name>U6M7E8_EIMMA</name>
<organism evidence="5 6">
    <name type="scientific">Eimeria maxima</name>
    <name type="common">Coccidian parasite</name>
    <dbReference type="NCBI Taxonomy" id="5804"/>
    <lineage>
        <taxon>Eukaryota</taxon>
        <taxon>Sar</taxon>
        <taxon>Alveolata</taxon>
        <taxon>Apicomplexa</taxon>
        <taxon>Conoidasida</taxon>
        <taxon>Coccidia</taxon>
        <taxon>Eucoccidiorida</taxon>
        <taxon>Eimeriorina</taxon>
        <taxon>Eimeriidae</taxon>
        <taxon>Eimeria</taxon>
    </lineage>
</organism>
<dbReference type="PROSITE" id="PS51221">
    <property type="entry name" value="TTL"/>
    <property type="match status" value="1"/>
</dbReference>
<feature type="compositionally biased region" description="Basic residues" evidence="4">
    <location>
        <begin position="549"/>
        <end position="571"/>
    </location>
</feature>
<feature type="region of interest" description="Disordered" evidence="4">
    <location>
        <begin position="430"/>
        <end position="457"/>
    </location>
</feature>
<dbReference type="EMBL" id="HG721352">
    <property type="protein sequence ID" value="CDJ60127.1"/>
    <property type="molecule type" value="Genomic_DNA"/>
</dbReference>
<feature type="compositionally biased region" description="Low complexity" evidence="4">
    <location>
        <begin position="257"/>
        <end position="270"/>
    </location>
</feature>
<evidence type="ECO:0000256" key="2">
    <source>
        <dbReference type="ARBA" id="ARBA00022741"/>
    </source>
</evidence>
<dbReference type="GO" id="GO:0000226">
    <property type="term" value="P:microtubule cytoskeleton organization"/>
    <property type="evidence" value="ECO:0007669"/>
    <property type="project" value="TreeGrafter"/>
</dbReference>
<dbReference type="GO" id="GO:0070740">
    <property type="term" value="F:tubulin-glutamic acid ligase activity"/>
    <property type="evidence" value="ECO:0007669"/>
    <property type="project" value="TreeGrafter"/>
</dbReference>
<protein>
    <recommendedName>
        <fullName evidence="7">Tubulin-tyrosine ligase family protein</fullName>
    </recommendedName>
</protein>
<gene>
    <name evidence="5" type="ORF">EMWEY_00027770</name>
</gene>
<keyword evidence="3" id="KW-0067">ATP-binding</keyword>
<dbReference type="Gene3D" id="3.30.470.20">
    <property type="entry name" value="ATP-grasp fold, B domain"/>
    <property type="match status" value="1"/>
</dbReference>
<dbReference type="OMA" id="CHSEDET"/>
<evidence type="ECO:0000256" key="4">
    <source>
        <dbReference type="SAM" id="MobiDB-lite"/>
    </source>
</evidence>
<proteinExistence type="predicted"/>
<dbReference type="GeneID" id="25336763"/>
<dbReference type="PANTHER" id="PTHR12241">
    <property type="entry name" value="TUBULIN POLYGLUTAMYLASE"/>
    <property type="match status" value="1"/>
</dbReference>
<dbReference type="GO" id="GO:0015631">
    <property type="term" value="F:tubulin binding"/>
    <property type="evidence" value="ECO:0007669"/>
    <property type="project" value="TreeGrafter"/>
</dbReference>
<evidence type="ECO:0008006" key="7">
    <source>
        <dbReference type="Google" id="ProtNLM"/>
    </source>
</evidence>
<feature type="compositionally biased region" description="Low complexity" evidence="4">
    <location>
        <begin position="533"/>
        <end position="548"/>
    </location>
</feature>